<dbReference type="AlphaFoldDB" id="A0A918I5W2"/>
<evidence type="ECO:0000313" key="1">
    <source>
        <dbReference type="EMBL" id="GGU69195.1"/>
    </source>
</evidence>
<reference evidence="1" key="2">
    <citation type="submission" date="2020-09" db="EMBL/GenBank/DDBJ databases">
        <authorList>
            <person name="Sun Q."/>
            <person name="Ohkuma M."/>
        </authorList>
    </citation>
    <scope>NUCLEOTIDE SEQUENCE</scope>
    <source>
        <strain evidence="1">JCM 4391</strain>
    </source>
</reference>
<proteinExistence type="predicted"/>
<reference evidence="1" key="1">
    <citation type="journal article" date="2014" name="Int. J. Syst. Evol. Microbiol.">
        <title>Complete genome sequence of Corynebacterium casei LMG S-19264T (=DSM 44701T), isolated from a smear-ripened cheese.</title>
        <authorList>
            <consortium name="US DOE Joint Genome Institute (JGI-PGF)"/>
            <person name="Walter F."/>
            <person name="Albersmeier A."/>
            <person name="Kalinowski J."/>
            <person name="Ruckert C."/>
        </authorList>
    </citation>
    <scope>NUCLEOTIDE SEQUENCE</scope>
    <source>
        <strain evidence="1">JCM 4391</strain>
    </source>
</reference>
<gene>
    <name evidence="1" type="ORF">GCM10010274_66640</name>
</gene>
<keyword evidence="2" id="KW-1185">Reference proteome</keyword>
<name>A0A918I5W2_9ACTN</name>
<dbReference type="Proteomes" id="UP000636661">
    <property type="component" value="Unassembled WGS sequence"/>
</dbReference>
<organism evidence="1 2">
    <name type="scientific">Streptomyces lavendofoliae</name>
    <dbReference type="NCBI Taxonomy" id="67314"/>
    <lineage>
        <taxon>Bacteria</taxon>
        <taxon>Bacillati</taxon>
        <taxon>Actinomycetota</taxon>
        <taxon>Actinomycetes</taxon>
        <taxon>Kitasatosporales</taxon>
        <taxon>Streptomycetaceae</taxon>
        <taxon>Streptomyces</taxon>
    </lineage>
</organism>
<evidence type="ECO:0000313" key="2">
    <source>
        <dbReference type="Proteomes" id="UP000636661"/>
    </source>
</evidence>
<comment type="caution">
    <text evidence="1">The sequence shown here is derived from an EMBL/GenBank/DDBJ whole genome shotgun (WGS) entry which is preliminary data.</text>
</comment>
<sequence>MTEMRTAAAGGRAGRTLVTLAVLLFGGAALAPTALAEGAPAVPLPAASAVEGARASMPPVGSVVSSELEATDTRIELNAGLVALNLKGTLTQQVEPDPAGDPSISVRLKTTGFHVEGQSADGRYRITIKLKGIDTDPRSLLRRTEGGYQEMDVIPVTMTIDETGKPSVVLESASPVQFLADLPSFPAQGDLYQLHMPVDLVVPGNSTPAAQIVDFPSLRTSRLSQ</sequence>
<protein>
    <submittedName>
        <fullName evidence="1">Uncharacterized protein</fullName>
    </submittedName>
</protein>
<accession>A0A918I5W2</accession>
<dbReference type="EMBL" id="BMTP01000044">
    <property type="protein sequence ID" value="GGU69195.1"/>
    <property type="molecule type" value="Genomic_DNA"/>
</dbReference>